<accession>A0ABX1F3T6</accession>
<feature type="domain" description="Putative antitoxin VapB45-like DNA-binding HTH" evidence="1">
    <location>
        <begin position="12"/>
        <end position="89"/>
    </location>
</feature>
<evidence type="ECO:0000313" key="2">
    <source>
        <dbReference type="EMBL" id="NKE47027.1"/>
    </source>
</evidence>
<organism evidence="2 3">
    <name type="scientific">Falsiroseomonas frigidaquae</name>
    <dbReference type="NCBI Taxonomy" id="487318"/>
    <lineage>
        <taxon>Bacteria</taxon>
        <taxon>Pseudomonadati</taxon>
        <taxon>Pseudomonadota</taxon>
        <taxon>Alphaproteobacteria</taxon>
        <taxon>Acetobacterales</taxon>
        <taxon>Roseomonadaceae</taxon>
        <taxon>Falsiroseomonas</taxon>
    </lineage>
</organism>
<comment type="caution">
    <text evidence="2">The sequence shown here is derived from an EMBL/GenBank/DDBJ whole genome shotgun (WGS) entry which is preliminary data.</text>
</comment>
<name>A0ABX1F3T6_9PROT</name>
<dbReference type="InterPro" id="IPR048708">
    <property type="entry name" value="VapB45-like_HTH"/>
</dbReference>
<dbReference type="Proteomes" id="UP000765160">
    <property type="component" value="Unassembled WGS sequence"/>
</dbReference>
<dbReference type="RefSeq" id="WP_168051969.1">
    <property type="nucleotide sequence ID" value="NZ_JAATJR010000006.1"/>
</dbReference>
<proteinExistence type="predicted"/>
<dbReference type="Pfam" id="PF21321">
    <property type="entry name" value="HTH_66"/>
    <property type="match status" value="1"/>
</dbReference>
<dbReference type="EMBL" id="JAAVTX010000006">
    <property type="protein sequence ID" value="NKE47027.1"/>
    <property type="molecule type" value="Genomic_DNA"/>
</dbReference>
<evidence type="ECO:0000313" key="3">
    <source>
        <dbReference type="Proteomes" id="UP000765160"/>
    </source>
</evidence>
<protein>
    <recommendedName>
        <fullName evidence="1">Putative antitoxin VapB45-like DNA-binding HTH domain-containing protein</fullName>
    </recommendedName>
</protein>
<gene>
    <name evidence="2" type="ORF">HB662_19765</name>
</gene>
<evidence type="ECO:0000259" key="1">
    <source>
        <dbReference type="Pfam" id="PF21321"/>
    </source>
</evidence>
<keyword evidence="3" id="KW-1185">Reference proteome</keyword>
<reference evidence="2 3" key="1">
    <citation type="submission" date="2020-03" db="EMBL/GenBank/DDBJ databases">
        <title>Roseomonas selenitidurans sp. nov. isolated from soil.</title>
        <authorList>
            <person name="Liu H."/>
        </authorList>
    </citation>
    <scope>NUCLEOTIDE SEQUENCE [LARGE SCALE GENOMIC DNA]</scope>
    <source>
        <strain evidence="2 3">JCM 15073</strain>
    </source>
</reference>
<sequence length="234" mass="26134">MNAISQFLGVGVYEVTQAARLAEVPPRQARAWVKGYARPANDAGKPDRKPLLGSRLSSATADPLVTFADLIEMRFCGHFRKAGFSWPRILKHLPEFRRVLRQEQRTGRLTFESDGVTILAQAVAADGVKKGLELASRQHVMVDLLQRTFREELSFSADGFIEAWRPRAQYRHVLIDPNRQFGEPIVEPGVPAAILAEDLIRLGGDAAKVARRYNVEPDAVIEAHRFQTDLRPAA</sequence>